<evidence type="ECO:0000256" key="5">
    <source>
        <dbReference type="ARBA" id="ARBA00023136"/>
    </source>
</evidence>
<feature type="transmembrane region" description="Helical" evidence="6">
    <location>
        <begin position="479"/>
        <end position="499"/>
    </location>
</feature>
<feature type="transmembrane region" description="Helical" evidence="6">
    <location>
        <begin position="412"/>
        <end position="441"/>
    </location>
</feature>
<dbReference type="Proteomes" id="UP000184611">
    <property type="component" value="Unassembled WGS sequence"/>
</dbReference>
<feature type="transmembrane region" description="Helical" evidence="6">
    <location>
        <begin position="328"/>
        <end position="345"/>
    </location>
</feature>
<feature type="transmembrane region" description="Helical" evidence="6">
    <location>
        <begin position="250"/>
        <end position="273"/>
    </location>
</feature>
<keyword evidence="3 6" id="KW-0812">Transmembrane</keyword>
<feature type="transmembrane region" description="Helical" evidence="6">
    <location>
        <begin position="54"/>
        <end position="76"/>
    </location>
</feature>
<dbReference type="EMBL" id="FRYK01000001">
    <property type="protein sequence ID" value="SHO72763.1"/>
    <property type="molecule type" value="Genomic_DNA"/>
</dbReference>
<accession>A0A1M7ZVD4</accession>
<keyword evidence="5 6" id="KW-0472">Membrane</keyword>
<dbReference type="InterPro" id="IPR004477">
    <property type="entry name" value="ComEC_N"/>
</dbReference>
<dbReference type="GO" id="GO:0005886">
    <property type="term" value="C:plasma membrane"/>
    <property type="evidence" value="ECO:0007669"/>
    <property type="project" value="UniProtKB-SubCell"/>
</dbReference>
<dbReference type="RefSeq" id="WP_073582145.1">
    <property type="nucleotide sequence ID" value="NZ_CBCSEA010000002.1"/>
</dbReference>
<dbReference type="InterPro" id="IPR025405">
    <property type="entry name" value="DUF4131"/>
</dbReference>
<feature type="transmembrane region" description="Helical" evidence="6">
    <location>
        <begin position="505"/>
        <end position="523"/>
    </location>
</feature>
<evidence type="ECO:0000256" key="1">
    <source>
        <dbReference type="ARBA" id="ARBA00004651"/>
    </source>
</evidence>
<evidence type="ECO:0000313" key="9">
    <source>
        <dbReference type="EMBL" id="SHO72763.1"/>
    </source>
</evidence>
<evidence type="ECO:0000256" key="6">
    <source>
        <dbReference type="SAM" id="Phobius"/>
    </source>
</evidence>
<feature type="domain" description="DUF4131" evidence="8">
    <location>
        <begin position="27"/>
        <end position="189"/>
    </location>
</feature>
<keyword evidence="4 6" id="KW-1133">Transmembrane helix</keyword>
<feature type="transmembrane region" description="Helical" evidence="6">
    <location>
        <begin position="351"/>
        <end position="370"/>
    </location>
</feature>
<dbReference type="STRING" id="416016.SAMN05443547_1103"/>
<feature type="transmembrane region" description="Helical" evidence="6">
    <location>
        <begin position="32"/>
        <end position="48"/>
    </location>
</feature>
<feature type="transmembrane region" description="Helical" evidence="6">
    <location>
        <begin position="6"/>
        <end position="25"/>
    </location>
</feature>
<dbReference type="Pfam" id="PF03772">
    <property type="entry name" value="Competence"/>
    <property type="match status" value="1"/>
</dbReference>
<dbReference type="NCBIfam" id="TIGR00360">
    <property type="entry name" value="ComEC_N-term"/>
    <property type="match status" value="1"/>
</dbReference>
<evidence type="ECO:0000256" key="4">
    <source>
        <dbReference type="ARBA" id="ARBA00022989"/>
    </source>
</evidence>
<dbReference type="InterPro" id="IPR052159">
    <property type="entry name" value="Competence_DNA_uptake"/>
</dbReference>
<dbReference type="OrthoDB" id="9761531at2"/>
<feature type="domain" description="ComEC/Rec2-related protein" evidence="7">
    <location>
        <begin position="230"/>
        <end position="498"/>
    </location>
</feature>
<keyword evidence="10" id="KW-1185">Reference proteome</keyword>
<dbReference type="AlphaFoldDB" id="A0A1M7ZVD4"/>
<dbReference type="PANTHER" id="PTHR30619">
    <property type="entry name" value="DNA INTERNALIZATION/COMPETENCE PROTEIN COMEC/REC2"/>
    <property type="match status" value="1"/>
</dbReference>
<evidence type="ECO:0000259" key="7">
    <source>
        <dbReference type="Pfam" id="PF03772"/>
    </source>
</evidence>
<keyword evidence="2" id="KW-1003">Cell membrane</keyword>
<feature type="transmembrane region" description="Helical" evidence="6">
    <location>
        <begin position="382"/>
        <end position="406"/>
    </location>
</feature>
<evidence type="ECO:0000313" key="10">
    <source>
        <dbReference type="Proteomes" id="UP000184611"/>
    </source>
</evidence>
<name>A0A1M7ZVD4_9FLAO</name>
<sequence length="670" mass="76928">MKVFKFPLLTITICFAIGIIAAYYLHWSFTTLLISLLVSLGIFGILFWKSKKALLQNSFFGIITYLLASILGMMNFHIHSDLNLKQHYSKKSFEEYNSIRGIVTTTLKPNEKYNKYFINLTHFNDSMVAGKILLYVPKTNRETLHSGNDIWLKAPIYPIPKAFNPYQFDYSKYLEKQNVYHQIYTRENQIKIVQTRKTIDYYIENIRNNLSKSFEIHHFEPKTKAIIDALILGQRLELDKETITDYSNAGVIHILAISGLHISIIYFFMVFLLKPLKRIRFGAEIQLLTILGILWLFALITGLPASVTRAVTLFSFVSIGNYFNQPKAIYNALAISAFLILLVKPNAIFDIGFQLSYAAVLSIVLFQPFYKKFYFSENKIAIYLTDTILVSIAAQIGVLPLSLYYFNQLPLLFLVANLVIIPLSSLVLIAGIIILLFNYVLPSVAVFMGKILEFSIQIMNDYIHWIAQFKSGIITNISFSGWLTFALYLVIVAFMYWLYHTKAKNVNYILGTLLLFQLSYIIVKWSESNSNELVIFNEKSTLIGIKNQNSIIAFSDNPEIHNATLSHYSRGSFSDSIQIFPLQNTIAFQSKRILIVDSMGIYQTSIHPDIIILTQNPKINLSRLIRDIKPKAIIADKVNYKSNIKRWEATCKKEKIPFHAIAEKGFYKIK</sequence>
<reference evidence="10" key="1">
    <citation type="submission" date="2016-12" db="EMBL/GenBank/DDBJ databases">
        <authorList>
            <person name="Varghese N."/>
            <person name="Submissions S."/>
        </authorList>
    </citation>
    <scope>NUCLEOTIDE SEQUENCE [LARGE SCALE GENOMIC DNA]</scope>
    <source>
        <strain evidence="10">DSM 18830</strain>
    </source>
</reference>
<evidence type="ECO:0000259" key="8">
    <source>
        <dbReference type="Pfam" id="PF13567"/>
    </source>
</evidence>
<dbReference type="PANTHER" id="PTHR30619:SF1">
    <property type="entry name" value="RECOMBINATION PROTEIN 2"/>
    <property type="match status" value="1"/>
</dbReference>
<proteinExistence type="predicted"/>
<gene>
    <name evidence="9" type="ORF">SAMN05443547_1103</name>
</gene>
<feature type="transmembrane region" description="Helical" evidence="6">
    <location>
        <begin position="285"/>
        <end position="307"/>
    </location>
</feature>
<organism evidence="9 10">
    <name type="scientific">Flavobacterium cucumis</name>
    <dbReference type="NCBI Taxonomy" id="416016"/>
    <lineage>
        <taxon>Bacteria</taxon>
        <taxon>Pseudomonadati</taxon>
        <taxon>Bacteroidota</taxon>
        <taxon>Flavobacteriia</taxon>
        <taxon>Flavobacteriales</taxon>
        <taxon>Flavobacteriaceae</taxon>
        <taxon>Flavobacterium</taxon>
    </lineage>
</organism>
<protein>
    <submittedName>
        <fullName evidence="9">Competence protein ComEC</fullName>
    </submittedName>
</protein>
<dbReference type="Pfam" id="PF13567">
    <property type="entry name" value="DUF4131"/>
    <property type="match status" value="1"/>
</dbReference>
<comment type="subcellular location">
    <subcellularLocation>
        <location evidence="1">Cell membrane</location>
        <topology evidence="1">Multi-pass membrane protein</topology>
    </subcellularLocation>
</comment>
<evidence type="ECO:0000256" key="2">
    <source>
        <dbReference type="ARBA" id="ARBA00022475"/>
    </source>
</evidence>
<evidence type="ECO:0000256" key="3">
    <source>
        <dbReference type="ARBA" id="ARBA00022692"/>
    </source>
</evidence>